<proteinExistence type="evidence at transcript level"/>
<sequence length="159" mass="15900">MGRPRPFCPRSLVWSAQALLSHITCVVGPGPPVPGHRCGRPRPSCPGPPVQVTGVVGPGPSVPGHLCGRPRALLYHVTVEGLALEEGRDLALVGAGFQGVACQQEGAGGMGPGGTQGWGATAGDCPEAPPGHLAIAIVAHGHLVPFQGTRGGSDAAGHD</sequence>
<dbReference type="KEGG" id="hsa:79778"/>
<dbReference type="BioGRID-ORCS" id="79778">
    <property type="hits" value="26 hits in 1153 CRISPR screens"/>
</dbReference>
<protein>
    <submittedName>
        <fullName evidence="2">GRPR5811</fullName>
    </submittedName>
</protein>
<keyword evidence="1" id="KW-0732">Signal</keyword>
<dbReference type="EMBL" id="AY358755">
    <property type="protein sequence ID" value="AAQ89115.1"/>
    <property type="molecule type" value="mRNA"/>
</dbReference>
<evidence type="ECO:0000313" key="2">
    <source>
        <dbReference type="EMBL" id="AAQ89115.1"/>
    </source>
</evidence>
<dbReference type="DisGeNET" id="79778"/>
<dbReference type="OrthoDB" id="10017054at2759"/>
<reference evidence="2" key="1">
    <citation type="journal article" date="2003" name="Genome Res.">
        <title>The secreted protein discovery initiative (SPDI), a large-scale effort to identify novel human secreted and transmembrane proteins: a bioinformatics assessment.</title>
        <authorList>
            <person name="Clark H.F."/>
            <person name="Gurney A.L."/>
            <person name="Abaya E."/>
            <person name="Baker K."/>
            <person name="Baldwin D."/>
            <person name="Brush J."/>
            <person name="Chen J."/>
            <person name="Chow B."/>
            <person name="Chui C."/>
            <person name="Crowley C."/>
            <person name="Currell B."/>
            <person name="Deuel B."/>
            <person name="Dowd P."/>
            <person name="Eaton D."/>
            <person name="Foster J."/>
            <person name="Grimaldi C."/>
            <person name="Gu Q."/>
            <person name="Hass P.E."/>
            <person name="Heldens S."/>
            <person name="Huang A."/>
            <person name="Kim H.S."/>
            <person name="Klimowski L."/>
            <person name="Jin Y."/>
            <person name="Johnson S."/>
            <person name="Lee J."/>
            <person name="Lewis L."/>
            <person name="Liao D."/>
            <person name="Mark M."/>
            <person name="Robbie E."/>
            <person name="Sanchez C."/>
            <person name="Schoenfeld J."/>
            <person name="Seshagiri S."/>
            <person name="Simmons L."/>
            <person name="Singh J."/>
            <person name="Smith V."/>
            <person name="Stinson J."/>
            <person name="Vagts A."/>
            <person name="Vandlen R."/>
            <person name="Watanabe C."/>
            <person name="Wieand D."/>
            <person name="Woods K."/>
            <person name="Xie M.H."/>
            <person name="Yansura D."/>
            <person name="Yi S."/>
            <person name="Yu G."/>
            <person name="Yuan J."/>
            <person name="Zhang M."/>
            <person name="Zhang Z."/>
            <person name="Goddard A."/>
            <person name="Wood W.I."/>
            <person name="Godowski P."/>
            <person name="Gray A."/>
        </authorList>
    </citation>
    <scope>NUCLEOTIDE SEQUENCE</scope>
</reference>
<dbReference type="AlphaFoldDB" id="Q6UWK3"/>
<accession>Q6UWK3</accession>
<name>Q6UWK3_HUMAN</name>
<feature type="chain" id="PRO_5004281478" evidence="1">
    <location>
        <begin position="29"/>
        <end position="159"/>
    </location>
</feature>
<evidence type="ECO:0000256" key="1">
    <source>
        <dbReference type="SAM" id="SignalP"/>
    </source>
</evidence>
<dbReference type="DNASU" id="79778"/>
<feature type="signal peptide" evidence="1">
    <location>
        <begin position="1"/>
        <end position="28"/>
    </location>
</feature>
<organism evidence="2">
    <name type="scientific">Homo sapiens</name>
    <name type="common">Human</name>
    <dbReference type="NCBI Taxonomy" id="9606"/>
    <lineage>
        <taxon>Eukaryota</taxon>
        <taxon>Metazoa</taxon>
        <taxon>Chordata</taxon>
        <taxon>Craniata</taxon>
        <taxon>Vertebrata</taxon>
        <taxon>Euteleostomi</taxon>
        <taxon>Mammalia</taxon>
        <taxon>Eutheria</taxon>
        <taxon>Euarchontoglires</taxon>
        <taxon>Primates</taxon>
        <taxon>Haplorrhini</taxon>
        <taxon>Catarrhini</taxon>
        <taxon>Hominidae</taxon>
        <taxon>Homo</taxon>
    </lineage>
</organism>
<gene>
    <name evidence="2" type="ORF">UNQ5811</name>
</gene>